<dbReference type="GO" id="GO:0031966">
    <property type="term" value="C:mitochondrial membrane"/>
    <property type="evidence" value="ECO:0007669"/>
    <property type="project" value="UniProtKB-SubCell"/>
</dbReference>
<dbReference type="eggNOG" id="KOG0743">
    <property type="taxonomic scope" value="Eukaryota"/>
</dbReference>
<evidence type="ECO:0000313" key="12">
    <source>
        <dbReference type="EMBL" id="EAQ90064.1"/>
    </source>
</evidence>
<dbReference type="SUPFAM" id="SSF52540">
    <property type="entry name" value="P-loop containing nucleoside triphosphate hydrolases"/>
    <property type="match status" value="1"/>
</dbReference>
<dbReference type="Pfam" id="PF00004">
    <property type="entry name" value="AAA"/>
    <property type="match status" value="1"/>
</dbReference>
<evidence type="ECO:0000256" key="5">
    <source>
        <dbReference type="ARBA" id="ARBA00022840"/>
    </source>
</evidence>
<dbReference type="STRING" id="306901.Q2H3T2"/>
<gene>
    <name evidence="12" type="ORF">CHGG_06683</name>
</gene>
<dbReference type="InParanoid" id="Q2H3T2"/>
<evidence type="ECO:0000256" key="4">
    <source>
        <dbReference type="ARBA" id="ARBA00022801"/>
    </source>
</evidence>
<keyword evidence="2 10" id="KW-0812">Transmembrane</keyword>
<keyword evidence="5" id="KW-0067">ATP-binding</keyword>
<dbReference type="InterPro" id="IPR027417">
    <property type="entry name" value="P-loop_NTPase"/>
</dbReference>
<dbReference type="Gene3D" id="3.40.50.300">
    <property type="entry name" value="P-loop containing nucleotide triphosphate hydrolases"/>
    <property type="match status" value="1"/>
</dbReference>
<evidence type="ECO:0000256" key="2">
    <source>
        <dbReference type="ARBA" id="ARBA00022692"/>
    </source>
</evidence>
<dbReference type="PANTHER" id="PTHR23070">
    <property type="entry name" value="BCS1 AAA-TYPE ATPASE"/>
    <property type="match status" value="1"/>
</dbReference>
<evidence type="ECO:0000256" key="9">
    <source>
        <dbReference type="ARBA" id="ARBA00048778"/>
    </source>
</evidence>
<organism evidence="12 13">
    <name type="scientific">Chaetomium globosum (strain ATCC 6205 / CBS 148.51 / DSM 1962 / NBRC 6347 / NRRL 1970)</name>
    <name type="common">Soil fungus</name>
    <dbReference type="NCBI Taxonomy" id="306901"/>
    <lineage>
        <taxon>Eukaryota</taxon>
        <taxon>Fungi</taxon>
        <taxon>Dikarya</taxon>
        <taxon>Ascomycota</taxon>
        <taxon>Pezizomycotina</taxon>
        <taxon>Sordariomycetes</taxon>
        <taxon>Sordariomycetidae</taxon>
        <taxon>Sordariales</taxon>
        <taxon>Chaetomiaceae</taxon>
        <taxon>Chaetomium</taxon>
    </lineage>
</organism>
<protein>
    <recommendedName>
        <fullName evidence="11">BCS1 N-terminal domain-containing protein</fullName>
    </recommendedName>
</protein>
<reference evidence="13" key="1">
    <citation type="journal article" date="2015" name="Genome Announc.">
        <title>Draft genome sequence of the cellulolytic fungus Chaetomium globosum.</title>
        <authorList>
            <person name="Cuomo C.A."/>
            <person name="Untereiner W.A."/>
            <person name="Ma L.-J."/>
            <person name="Grabherr M."/>
            <person name="Birren B.W."/>
        </authorList>
    </citation>
    <scope>NUCLEOTIDE SEQUENCE [LARGE SCALE GENOMIC DNA]</scope>
    <source>
        <strain evidence="13">ATCC 6205 / CBS 148.51 / DSM 1962 / NBRC 6347 / NRRL 1970</strain>
    </source>
</reference>
<comment type="subcellular location">
    <subcellularLocation>
        <location evidence="1">Mitochondrion membrane</location>
    </subcellularLocation>
</comment>
<dbReference type="AlphaFoldDB" id="Q2H3T2"/>
<evidence type="ECO:0000259" key="11">
    <source>
        <dbReference type="SMART" id="SM01024"/>
    </source>
</evidence>
<evidence type="ECO:0000313" key="13">
    <source>
        <dbReference type="Proteomes" id="UP000001056"/>
    </source>
</evidence>
<dbReference type="GO" id="GO:0016887">
    <property type="term" value="F:ATP hydrolysis activity"/>
    <property type="evidence" value="ECO:0007669"/>
    <property type="project" value="InterPro"/>
</dbReference>
<dbReference type="Pfam" id="PF25426">
    <property type="entry name" value="AAA_lid_BCS1"/>
    <property type="match status" value="1"/>
</dbReference>
<dbReference type="InterPro" id="IPR050747">
    <property type="entry name" value="Mitochondrial_chaperone_BCS1"/>
</dbReference>
<keyword evidence="13" id="KW-1185">Reference proteome</keyword>
<dbReference type="OMA" id="FEPTRGN"/>
<dbReference type="EMBL" id="CH408031">
    <property type="protein sequence ID" value="EAQ90064.1"/>
    <property type="molecule type" value="Genomic_DNA"/>
</dbReference>
<evidence type="ECO:0000256" key="10">
    <source>
        <dbReference type="SAM" id="Phobius"/>
    </source>
</evidence>
<dbReference type="Proteomes" id="UP000001056">
    <property type="component" value="Unassembled WGS sequence"/>
</dbReference>
<evidence type="ECO:0000256" key="7">
    <source>
        <dbReference type="ARBA" id="ARBA00023128"/>
    </source>
</evidence>
<keyword evidence="6 10" id="KW-1133">Transmembrane helix</keyword>
<dbReference type="GO" id="GO:0005524">
    <property type="term" value="F:ATP binding"/>
    <property type="evidence" value="ECO:0007669"/>
    <property type="project" value="UniProtKB-KW"/>
</dbReference>
<dbReference type="InterPro" id="IPR014851">
    <property type="entry name" value="BCS1_N"/>
</dbReference>
<sequence>MANNTTFSTPLIATQVSVLDFFVPGSSSILAAIELVLGTNSYIRPLMLCMFLAFLGRRVFRFVWDVAETYFVSTVHVQYGSEVYDMVNLWATSQPFARRARSSMARVGWKSPSYSDFEEDRHRGRRRKKLLYYLPWNGTFYFSYNEHLFWFRSREKENDGYLQQVVTVSCFGSPTVLRQLFDDCRDGYLKLTNNKTAVFEYLRHGNWQRTSLKSIRPISTVVMDEEDKEGLLRDIESFLDPGALTWHANRGIPYRRGYLLYGPPGTGKSSLCLSLAGHFGLDMYILNLSGTHGVPLDQALIRAGRVDRKLELPNADEDAAFRLFCMVFKGAKGDIPDPKRKAEDDDDTVENYGRQFVRKIPDGEFSPAEIQSYLVEHRGSARMALGKVQEWMDRTRTERAKMARANAPTAASPSTM</sequence>
<evidence type="ECO:0000256" key="3">
    <source>
        <dbReference type="ARBA" id="ARBA00022741"/>
    </source>
</evidence>
<dbReference type="InterPro" id="IPR057495">
    <property type="entry name" value="AAA_lid_BCS1"/>
</dbReference>
<dbReference type="InterPro" id="IPR003959">
    <property type="entry name" value="ATPase_AAA_core"/>
</dbReference>
<evidence type="ECO:0000256" key="8">
    <source>
        <dbReference type="ARBA" id="ARBA00023136"/>
    </source>
</evidence>
<name>Q2H3T2_CHAGB</name>
<dbReference type="OrthoDB" id="4574514at2759"/>
<keyword evidence="3" id="KW-0547">Nucleotide-binding</keyword>
<dbReference type="GeneID" id="4390873"/>
<evidence type="ECO:0000256" key="1">
    <source>
        <dbReference type="ARBA" id="ARBA00004325"/>
    </source>
</evidence>
<keyword evidence="7" id="KW-0496">Mitochondrion</keyword>
<dbReference type="Pfam" id="PF08740">
    <property type="entry name" value="BCS1_N"/>
    <property type="match status" value="1"/>
</dbReference>
<dbReference type="HOGENOM" id="CLU_010189_4_4_1"/>
<dbReference type="SMART" id="SM01024">
    <property type="entry name" value="BCS1_N"/>
    <property type="match status" value="1"/>
</dbReference>
<feature type="transmembrane region" description="Helical" evidence="10">
    <location>
        <begin position="29"/>
        <end position="55"/>
    </location>
</feature>
<keyword evidence="4" id="KW-0378">Hydrolase</keyword>
<feature type="domain" description="BCS1 N-terminal" evidence="11">
    <location>
        <begin position="47"/>
        <end position="221"/>
    </location>
</feature>
<dbReference type="RefSeq" id="XP_001222778.1">
    <property type="nucleotide sequence ID" value="XM_001222777.1"/>
</dbReference>
<accession>Q2H3T2</accession>
<evidence type="ECO:0000256" key="6">
    <source>
        <dbReference type="ARBA" id="ARBA00022989"/>
    </source>
</evidence>
<dbReference type="VEuPathDB" id="FungiDB:CHGG_06683"/>
<comment type="catalytic activity">
    <reaction evidence="9">
        <text>ATP + H2O = ADP + phosphate + H(+)</text>
        <dbReference type="Rhea" id="RHEA:13065"/>
        <dbReference type="ChEBI" id="CHEBI:15377"/>
        <dbReference type="ChEBI" id="CHEBI:15378"/>
        <dbReference type="ChEBI" id="CHEBI:30616"/>
        <dbReference type="ChEBI" id="CHEBI:43474"/>
        <dbReference type="ChEBI" id="CHEBI:456216"/>
    </reaction>
    <physiologicalReaction direction="left-to-right" evidence="9">
        <dbReference type="Rhea" id="RHEA:13066"/>
    </physiologicalReaction>
</comment>
<proteinExistence type="predicted"/>
<keyword evidence="8 10" id="KW-0472">Membrane</keyword>